<dbReference type="GO" id="GO:0002238">
    <property type="term" value="P:response to molecule of fungal origin"/>
    <property type="evidence" value="ECO:0007669"/>
    <property type="project" value="UniProtKB-ARBA"/>
</dbReference>
<evidence type="ECO:0000259" key="5">
    <source>
        <dbReference type="PROSITE" id="PS51471"/>
    </source>
</evidence>
<dbReference type="GO" id="GO:0016706">
    <property type="term" value="F:2-oxoglutarate-dependent dioxygenase activity"/>
    <property type="evidence" value="ECO:0007669"/>
    <property type="project" value="UniProtKB-ARBA"/>
</dbReference>
<keyword evidence="2 3" id="KW-0408">Iron</keyword>
<dbReference type="InterPro" id="IPR044861">
    <property type="entry name" value="IPNS-like_FE2OG_OXY"/>
</dbReference>
<feature type="compositionally biased region" description="Basic and acidic residues" evidence="4">
    <location>
        <begin position="23"/>
        <end position="37"/>
    </location>
</feature>
<accession>A0ABD3DLD4</accession>
<evidence type="ECO:0000256" key="1">
    <source>
        <dbReference type="ARBA" id="ARBA00022723"/>
    </source>
</evidence>
<dbReference type="AlphaFoldDB" id="A0ABD3DLD4"/>
<dbReference type="GO" id="GO:0046872">
    <property type="term" value="F:metal ion binding"/>
    <property type="evidence" value="ECO:0007669"/>
    <property type="project" value="UniProtKB-KW"/>
</dbReference>
<evidence type="ECO:0000313" key="7">
    <source>
        <dbReference type="Proteomes" id="UP001632038"/>
    </source>
</evidence>
<evidence type="ECO:0000313" key="6">
    <source>
        <dbReference type="EMBL" id="KAL3643100.1"/>
    </source>
</evidence>
<dbReference type="PROSITE" id="PS51471">
    <property type="entry name" value="FE2OG_OXY"/>
    <property type="match status" value="1"/>
</dbReference>
<dbReference type="PANTHER" id="PTHR47990">
    <property type="entry name" value="2-OXOGLUTARATE (2OG) AND FE(II)-DEPENDENT OXYGENASE SUPERFAMILY PROTEIN-RELATED"/>
    <property type="match status" value="1"/>
</dbReference>
<dbReference type="Pfam" id="PF03171">
    <property type="entry name" value="2OG-FeII_Oxy"/>
    <property type="match status" value="1"/>
</dbReference>
<keyword evidence="7" id="KW-1185">Reference proteome</keyword>
<evidence type="ECO:0000256" key="2">
    <source>
        <dbReference type="ARBA" id="ARBA00023004"/>
    </source>
</evidence>
<keyword evidence="3" id="KW-0560">Oxidoreductase</keyword>
<dbReference type="InterPro" id="IPR027443">
    <property type="entry name" value="IPNS-like_sf"/>
</dbReference>
<comment type="similarity">
    <text evidence="3">Belongs to the iron/ascorbate-dependent oxidoreductase family.</text>
</comment>
<comment type="caution">
    <text evidence="6">The sequence shown here is derived from an EMBL/GenBank/DDBJ whole genome shotgun (WGS) entry which is preliminary data.</text>
</comment>
<dbReference type="EMBL" id="JAVIJP010000016">
    <property type="protein sequence ID" value="KAL3643100.1"/>
    <property type="molecule type" value="Genomic_DNA"/>
</dbReference>
<name>A0ABD3DLD4_9LAMI</name>
<dbReference type="GO" id="GO:0009805">
    <property type="term" value="P:coumarin biosynthetic process"/>
    <property type="evidence" value="ECO:0007669"/>
    <property type="project" value="UniProtKB-ARBA"/>
</dbReference>
<dbReference type="Proteomes" id="UP001632038">
    <property type="component" value="Unassembled WGS sequence"/>
</dbReference>
<dbReference type="InterPro" id="IPR005123">
    <property type="entry name" value="Oxoglu/Fe-dep_dioxygenase_dom"/>
</dbReference>
<dbReference type="InterPro" id="IPR050231">
    <property type="entry name" value="Iron_ascorbate_oxido_reductase"/>
</dbReference>
<protein>
    <recommendedName>
        <fullName evidence="5">Fe2OG dioxygenase domain-containing protein</fullName>
    </recommendedName>
</protein>
<dbReference type="SUPFAM" id="SSF51197">
    <property type="entry name" value="Clavaminate synthase-like"/>
    <property type="match status" value="1"/>
</dbReference>
<keyword evidence="1 3" id="KW-0479">Metal-binding</keyword>
<proteinExistence type="inferred from homology"/>
<sequence length="349" mass="39535">MPNSNIYQSYPPFFRPNQNQSVDHGEKSTDSDSTPHIDSDSVLPVIDYQDMGPENLGQVCREWGMFRLVNHGVPLSLLTQLHEKAHMIFNLGFDSKQGLFKSPVLYFWGSPAISISGNCGAAAGDNLNWLEGLNVPLDNTSSFHYEHPLLESFRSLLEEYGSHQIRLAKTIFRNISQDLKFHPTKSESCLSTATGFLRVYRYLRCPMADRRWGINAHTDSSVFSILHQDQVGGLQVYKNNKWLDVEPIRNTLIVNLGDMMQAMSNDSYISVTHRVKVNMKKERISIGYFVFPAEDAVIESTKYKPFTYADFQAQNELDLKTIGKKIGLPRFRKDGAAFLPLASLNESTQ</sequence>
<evidence type="ECO:0000256" key="3">
    <source>
        <dbReference type="RuleBase" id="RU003682"/>
    </source>
</evidence>
<feature type="region of interest" description="Disordered" evidence="4">
    <location>
        <begin position="1"/>
        <end position="37"/>
    </location>
</feature>
<evidence type="ECO:0000256" key="4">
    <source>
        <dbReference type="SAM" id="MobiDB-lite"/>
    </source>
</evidence>
<dbReference type="Pfam" id="PF14226">
    <property type="entry name" value="DIOX_N"/>
    <property type="match status" value="1"/>
</dbReference>
<dbReference type="InterPro" id="IPR026992">
    <property type="entry name" value="DIOX_N"/>
</dbReference>
<dbReference type="Gene3D" id="2.60.120.330">
    <property type="entry name" value="B-lactam Antibiotic, Isopenicillin N Synthase, Chain"/>
    <property type="match status" value="1"/>
</dbReference>
<feature type="domain" description="Fe2OG dioxygenase" evidence="5">
    <location>
        <begin position="185"/>
        <end position="292"/>
    </location>
</feature>
<gene>
    <name evidence="6" type="ORF">CASFOL_013915</name>
</gene>
<reference evidence="7" key="1">
    <citation type="journal article" date="2024" name="IScience">
        <title>Strigolactones Initiate the Formation of Haustorium-like Structures in Castilleja.</title>
        <authorList>
            <person name="Buerger M."/>
            <person name="Peterson D."/>
            <person name="Chory J."/>
        </authorList>
    </citation>
    <scope>NUCLEOTIDE SEQUENCE [LARGE SCALE GENOMIC DNA]</scope>
</reference>
<organism evidence="6 7">
    <name type="scientific">Castilleja foliolosa</name>
    <dbReference type="NCBI Taxonomy" id="1961234"/>
    <lineage>
        <taxon>Eukaryota</taxon>
        <taxon>Viridiplantae</taxon>
        <taxon>Streptophyta</taxon>
        <taxon>Embryophyta</taxon>
        <taxon>Tracheophyta</taxon>
        <taxon>Spermatophyta</taxon>
        <taxon>Magnoliopsida</taxon>
        <taxon>eudicotyledons</taxon>
        <taxon>Gunneridae</taxon>
        <taxon>Pentapetalae</taxon>
        <taxon>asterids</taxon>
        <taxon>lamiids</taxon>
        <taxon>Lamiales</taxon>
        <taxon>Orobanchaceae</taxon>
        <taxon>Pedicularideae</taxon>
        <taxon>Castillejinae</taxon>
        <taxon>Castilleja</taxon>
    </lineage>
</organism>